<dbReference type="GO" id="GO:1990745">
    <property type="term" value="C:EARP complex"/>
    <property type="evidence" value="ECO:0007669"/>
    <property type="project" value="TreeGrafter"/>
</dbReference>
<keyword evidence="2" id="KW-0653">Protein transport</keyword>
<dbReference type="Pfam" id="PF08700">
    <property type="entry name" value="VPS51_Exo84_N"/>
    <property type="match status" value="1"/>
</dbReference>
<protein>
    <recommendedName>
        <fullName evidence="2">Vacuolar protein sorting-associated protein 51 homolog</fullName>
    </recommendedName>
</protein>
<dbReference type="RefSeq" id="XP_025347532.1">
    <property type="nucleotide sequence ID" value="XM_025494988.1"/>
</dbReference>
<dbReference type="GO" id="GO:0016020">
    <property type="term" value="C:membrane"/>
    <property type="evidence" value="ECO:0007669"/>
    <property type="project" value="TreeGrafter"/>
</dbReference>
<dbReference type="GO" id="GO:0007030">
    <property type="term" value="P:Golgi organization"/>
    <property type="evidence" value="ECO:0007669"/>
    <property type="project" value="UniProtKB-UniRule"/>
</dbReference>
<dbReference type="GO" id="GO:0042147">
    <property type="term" value="P:retrograde transport, endosome to Golgi"/>
    <property type="evidence" value="ECO:0007669"/>
    <property type="project" value="UniProtKB-UniRule"/>
</dbReference>
<accession>A0A316U549</accession>
<dbReference type="GO" id="GO:0006869">
    <property type="term" value="P:lipid transport"/>
    <property type="evidence" value="ECO:0007669"/>
    <property type="project" value="UniProtKB-UniRule"/>
</dbReference>
<feature type="region of interest" description="Disordered" evidence="3">
    <location>
        <begin position="1"/>
        <end position="49"/>
    </location>
</feature>
<proteinExistence type="inferred from homology"/>
<feature type="region of interest" description="Disordered" evidence="3">
    <location>
        <begin position="139"/>
        <end position="159"/>
    </location>
</feature>
<keyword evidence="2" id="KW-0445">Lipid transport</keyword>
<reference evidence="4 5" key="1">
    <citation type="journal article" date="2018" name="Mol. Biol. Evol.">
        <title>Broad Genomic Sampling Reveals a Smut Pathogenic Ancestry of the Fungal Clade Ustilaginomycotina.</title>
        <authorList>
            <person name="Kijpornyongpan T."/>
            <person name="Mondo S.J."/>
            <person name="Barry K."/>
            <person name="Sandor L."/>
            <person name="Lee J."/>
            <person name="Lipzen A."/>
            <person name="Pangilinan J."/>
            <person name="LaButti K."/>
            <person name="Hainaut M."/>
            <person name="Henrissat B."/>
            <person name="Grigoriev I.V."/>
            <person name="Spatafora J.W."/>
            <person name="Aime M.C."/>
        </authorList>
    </citation>
    <scope>NUCLEOTIDE SEQUENCE [LARGE SCALE GENOMIC DNA]</scope>
    <source>
        <strain evidence="4 5">MCA 4718</strain>
    </source>
</reference>
<keyword evidence="5" id="KW-1185">Reference proteome</keyword>
<dbReference type="GO" id="GO:0048193">
    <property type="term" value="P:Golgi vesicle transport"/>
    <property type="evidence" value="ECO:0007669"/>
    <property type="project" value="TreeGrafter"/>
</dbReference>
<comment type="function">
    <text evidence="2">Acts as component of the GARP complex that is involved in retrograde transport from early and late endosomes to the trans-Golgi network (TGN).</text>
</comment>
<evidence type="ECO:0000256" key="2">
    <source>
        <dbReference type="RuleBase" id="RU368010"/>
    </source>
</evidence>
<dbReference type="Proteomes" id="UP000245942">
    <property type="component" value="Unassembled WGS sequence"/>
</dbReference>
<dbReference type="GO" id="GO:0032456">
    <property type="term" value="P:endocytic recycling"/>
    <property type="evidence" value="ECO:0007669"/>
    <property type="project" value="TreeGrafter"/>
</dbReference>
<dbReference type="EMBL" id="KZ819328">
    <property type="protein sequence ID" value="PWN20372.1"/>
    <property type="molecule type" value="Genomic_DNA"/>
</dbReference>
<comment type="subcellular location">
    <subcellularLocation>
        <location evidence="2">Golgi apparatus</location>
        <location evidence="2">trans-Golgi network</location>
    </subcellularLocation>
</comment>
<comment type="similarity">
    <text evidence="1 2">Belongs to the VPS51 family.</text>
</comment>
<dbReference type="GO" id="GO:0015031">
    <property type="term" value="P:protein transport"/>
    <property type="evidence" value="ECO:0007669"/>
    <property type="project" value="UniProtKB-UniRule"/>
</dbReference>
<dbReference type="OrthoDB" id="203678at2759"/>
<organism evidence="4 5">
    <name type="scientific">Pseudomicrostroma glucosiphilum</name>
    <dbReference type="NCBI Taxonomy" id="1684307"/>
    <lineage>
        <taxon>Eukaryota</taxon>
        <taxon>Fungi</taxon>
        <taxon>Dikarya</taxon>
        <taxon>Basidiomycota</taxon>
        <taxon>Ustilaginomycotina</taxon>
        <taxon>Exobasidiomycetes</taxon>
        <taxon>Microstromatales</taxon>
        <taxon>Microstromatales incertae sedis</taxon>
        <taxon>Pseudomicrostroma</taxon>
    </lineage>
</organism>
<dbReference type="PANTHER" id="PTHR15954">
    <property type="entry name" value="VACUOLAR PROTEIN SORTING-ASSOCIATED PROTEIN 51 HOMOLOG"/>
    <property type="match status" value="1"/>
</dbReference>
<dbReference type="STRING" id="1684307.A0A316U549"/>
<dbReference type="GO" id="GO:0000938">
    <property type="term" value="C:GARP complex"/>
    <property type="evidence" value="ECO:0007669"/>
    <property type="project" value="UniProtKB-UniRule"/>
</dbReference>
<evidence type="ECO:0000256" key="3">
    <source>
        <dbReference type="SAM" id="MobiDB-lite"/>
    </source>
</evidence>
<evidence type="ECO:0000256" key="1">
    <source>
        <dbReference type="ARBA" id="ARBA00006080"/>
    </source>
</evidence>
<feature type="compositionally biased region" description="Low complexity" evidence="3">
    <location>
        <begin position="1"/>
        <end position="14"/>
    </location>
</feature>
<dbReference type="InterPro" id="IPR014812">
    <property type="entry name" value="Vps51"/>
</dbReference>
<feature type="compositionally biased region" description="Low complexity" evidence="3">
    <location>
        <begin position="147"/>
        <end position="156"/>
    </location>
</feature>
<name>A0A316U549_9BASI</name>
<feature type="compositionally biased region" description="Low complexity" evidence="3">
    <location>
        <begin position="28"/>
        <end position="40"/>
    </location>
</feature>
<sequence>MSAPSATLAPAPSSRAERDRLRDYYGLASAPSSSSATAASRPPPPIDDPAQKYRDLVKRENISGLLKAQSDLLTEIRELDGDRQSLVYNHHTDLVSASETISKMKSHAESLSPTLATLASSFDNMSRLEAQLRSALLPIYPQPPPSSNNSNANSQQGTSHVEALDVQRDLVPIVTLPMRLRDLIALGEDQGGGGTGSNSGLAAAEALWGRHEAVLSSWIAQGVPGAEGVASECRAVLREQREKTRRRVSVGAGAAASNRCI</sequence>
<gene>
    <name evidence="4" type="ORF">BCV69DRAFT_312963</name>
</gene>
<dbReference type="PANTHER" id="PTHR15954:SF4">
    <property type="entry name" value="VACUOLAR PROTEIN SORTING-ASSOCIATED PROTEIN 51 HOMOLOG"/>
    <property type="match status" value="1"/>
</dbReference>
<dbReference type="GO" id="GO:0005829">
    <property type="term" value="C:cytosol"/>
    <property type="evidence" value="ECO:0007669"/>
    <property type="project" value="GOC"/>
</dbReference>
<comment type="subunit">
    <text evidence="2">Component of the Golgi-associated retrograde protein (GARP) complex.</text>
</comment>
<keyword evidence="2" id="KW-0333">Golgi apparatus</keyword>
<evidence type="ECO:0000313" key="4">
    <source>
        <dbReference type="EMBL" id="PWN20372.1"/>
    </source>
</evidence>
<evidence type="ECO:0000313" key="5">
    <source>
        <dbReference type="Proteomes" id="UP000245942"/>
    </source>
</evidence>
<keyword evidence="2" id="KW-0813">Transport</keyword>
<dbReference type="GeneID" id="37016722"/>
<dbReference type="AlphaFoldDB" id="A0A316U549"/>